<reference evidence="1" key="1">
    <citation type="journal article" date="2023" name="Comput. Struct. Biotechnol. J.">
        <title>Discovery of a novel marine Bacteroidetes with a rich repertoire of carbohydrate-active enzymes.</title>
        <authorList>
            <person name="Chen B."/>
            <person name="Liu G."/>
            <person name="Chen Q."/>
            <person name="Wang H."/>
            <person name="Liu L."/>
            <person name="Tang K."/>
        </authorList>
    </citation>
    <scope>NUCLEOTIDE SEQUENCE</scope>
    <source>
        <strain evidence="1">TK19036</strain>
    </source>
</reference>
<dbReference type="EMBL" id="CP120682">
    <property type="protein sequence ID" value="WKN37337.1"/>
    <property type="molecule type" value="Genomic_DNA"/>
</dbReference>
<evidence type="ECO:0000313" key="1">
    <source>
        <dbReference type="EMBL" id="WKN37337.1"/>
    </source>
</evidence>
<reference evidence="1" key="2">
    <citation type="journal article" date="2024" name="Antonie Van Leeuwenhoek">
        <title>Roseihalotalea indica gen. nov., sp. nov., a halophilic Bacteroidetes from mesopelagic Southwest Indian Ocean with higher carbohydrate metabolic potential.</title>
        <authorList>
            <person name="Chen B."/>
            <person name="Zhang M."/>
            <person name="Lin D."/>
            <person name="Ye J."/>
            <person name="Tang K."/>
        </authorList>
    </citation>
    <scope>NUCLEOTIDE SEQUENCE</scope>
    <source>
        <strain evidence="1">TK19036</strain>
    </source>
</reference>
<organism evidence="1">
    <name type="scientific">Roseihalotalea indica</name>
    <dbReference type="NCBI Taxonomy" id="2867963"/>
    <lineage>
        <taxon>Bacteria</taxon>
        <taxon>Pseudomonadati</taxon>
        <taxon>Bacteroidota</taxon>
        <taxon>Cytophagia</taxon>
        <taxon>Cytophagales</taxon>
        <taxon>Catalimonadaceae</taxon>
        <taxon>Roseihalotalea</taxon>
    </lineage>
</organism>
<sequence length="145" mass="17135">MKPFRYILELDAFVLTEDYQHIASYLGIKGWKQYAWIGRLFTLDNNYGEHWMDNWELREIKASKAEALGYDELELLIINPSRLQNEKDGPCHSEEIRKLFWTNVLDLLVLSPAMIIAKARLQNGHNKYLPDSYIKDLEDRIESLF</sequence>
<protein>
    <submittedName>
        <fullName evidence="1">Uncharacterized protein</fullName>
    </submittedName>
</protein>
<dbReference type="AlphaFoldDB" id="A0AA49GN27"/>
<proteinExistence type="predicted"/>
<gene>
    <name evidence="1" type="ORF">K4G66_01275</name>
</gene>
<accession>A0AA49GN27</accession>
<name>A0AA49GN27_9BACT</name>